<evidence type="ECO:0000256" key="2">
    <source>
        <dbReference type="SAM" id="Phobius"/>
    </source>
</evidence>
<feature type="coiled-coil region" evidence="1">
    <location>
        <begin position="777"/>
        <end position="807"/>
    </location>
</feature>
<keyword evidence="2" id="KW-1133">Transmembrane helix</keyword>
<keyword evidence="2" id="KW-0812">Transmembrane</keyword>
<sequence>MKIEELHIYGYGKFENQHFYLGKSNLLVFYGENEAGKSTIMSFIHSVLFGFPTKQQAENRYEPKRATSYGGYLILRSEENRRIKIERVPGKFGGQVTIELEDGTTKDEEYLGELLSGLDKETYRSIFSFDVHGLQQIHKMSSDQVGKFLFLSSIYGADALFTIEDKLTKQQELIYKPNGKKPTLNEELVVLKDSAAKMLEAKRKNSDYEQLLKAKESLKEKLSQVVVAKKENMSLQRELERIKSVIPLIKERNWCLEQLKSLPDTEHFPEDAIQQLDQFNMSIQPIEVKLNSSKSNSEKVNKELEDLLINEAYIQNKKAIHEAREQFALFDEKQKKQSHLIKRIEQLQYEIELLKQRLYPHSSDEEILEINATIPMKEAIKKIILEDQQAKQRKQMLDEQFEQSRNSIEETEWKINELHKEELPDDERKNLEQKVEDYKNVNTNQLQQERERLLNELTRRKKDHKQEKKQGSMLIYFLVILSQIGTIWSLIQQHWILLLVCIAIGVSFILQVKNKKTKKDPLLLHLTMELEKIEVDLKKGMAYESSSSQSLPELIHLLNHDQKIKQTLHHEQLLFQQQERNYERIVKQYEEWEKTQFQLKQKQAHLALLLKIDEHASSEALLEAFELLQQLQHIILEKNKFIAEEKLIKQELLKYEQMVSEIIKACDIEGNSIEQTVHELFKQLSIEGTKKEKQKQLLEKRRELDEELREYVQSTTFLKQQKEDFIKSSGCETEDEFRKQAKLHEQREAVRKQKQWIDKQLATEKDIEIETLSNTKIDDIEVRLQEIEEEINVLEASERELQQEQSSTLIKLEEMEQSGTYSNLRHSFENKKAIVKEEAEKWIVRALAKDLLQKTVQRHREENLPELMTSITYFFTRLTSKMYHNVYLPSDKQSFIVERHDGTKFFAEELSQATSEQLYLSIRLAIIKNINKQVNLPIIMDDSFVHFDHRRTSNTISLLNELKEENQVIYFTCHEHMANTYQSQNMVNLSQINVS</sequence>
<keyword evidence="2" id="KW-0472">Membrane</keyword>
<gene>
    <name evidence="4" type="ORF">ACFSKK_21390</name>
</gene>
<dbReference type="InterPro" id="IPR027417">
    <property type="entry name" value="P-loop_NTPase"/>
</dbReference>
<dbReference type="Pfam" id="PF13514">
    <property type="entry name" value="AAA_27"/>
    <property type="match status" value="1"/>
</dbReference>
<feature type="coiled-coil region" evidence="1">
    <location>
        <begin position="401"/>
        <end position="470"/>
    </location>
</feature>
<feature type="transmembrane region" description="Helical" evidence="2">
    <location>
        <begin position="471"/>
        <end position="488"/>
    </location>
</feature>
<feature type="domain" description="YhaN AAA" evidence="3">
    <location>
        <begin position="1"/>
        <end position="206"/>
    </location>
</feature>
<reference evidence="5" key="1">
    <citation type="journal article" date="2019" name="Int. J. Syst. Evol. Microbiol.">
        <title>The Global Catalogue of Microorganisms (GCM) 10K type strain sequencing project: providing services to taxonomists for standard genome sequencing and annotation.</title>
        <authorList>
            <consortium name="The Broad Institute Genomics Platform"/>
            <consortium name="The Broad Institute Genome Sequencing Center for Infectious Disease"/>
            <person name="Wu L."/>
            <person name="Ma J."/>
        </authorList>
    </citation>
    <scope>NUCLEOTIDE SEQUENCE [LARGE SCALE GENOMIC DNA]</scope>
    <source>
        <strain evidence="5">CGMCC 1.15474</strain>
    </source>
</reference>
<evidence type="ECO:0000313" key="5">
    <source>
        <dbReference type="Proteomes" id="UP001597318"/>
    </source>
</evidence>
<dbReference type="InterPro" id="IPR038734">
    <property type="entry name" value="YhaN_AAA"/>
</dbReference>
<evidence type="ECO:0000256" key="1">
    <source>
        <dbReference type="SAM" id="Coils"/>
    </source>
</evidence>
<accession>A0ABW5C1B7</accession>
<dbReference type="Gene3D" id="3.40.50.300">
    <property type="entry name" value="P-loop containing nucleotide triphosphate hydrolases"/>
    <property type="match status" value="2"/>
</dbReference>
<dbReference type="SUPFAM" id="SSF52540">
    <property type="entry name" value="P-loop containing nucleoside triphosphate hydrolases"/>
    <property type="match status" value="1"/>
</dbReference>
<organism evidence="4 5">
    <name type="scientific">Metabacillus endolithicus</name>
    <dbReference type="NCBI Taxonomy" id="1535204"/>
    <lineage>
        <taxon>Bacteria</taxon>
        <taxon>Bacillati</taxon>
        <taxon>Bacillota</taxon>
        <taxon>Bacilli</taxon>
        <taxon>Bacillales</taxon>
        <taxon>Bacillaceae</taxon>
        <taxon>Metabacillus</taxon>
    </lineage>
</organism>
<keyword evidence="1" id="KW-0175">Coiled coil</keyword>
<dbReference type="EMBL" id="JBHUIK010000006">
    <property type="protein sequence ID" value="MFD2216232.1"/>
    <property type="molecule type" value="Genomic_DNA"/>
</dbReference>
<dbReference type="Proteomes" id="UP001597318">
    <property type="component" value="Unassembled WGS sequence"/>
</dbReference>
<evidence type="ECO:0000313" key="4">
    <source>
        <dbReference type="EMBL" id="MFD2216232.1"/>
    </source>
</evidence>
<evidence type="ECO:0000259" key="3">
    <source>
        <dbReference type="Pfam" id="PF13514"/>
    </source>
</evidence>
<proteinExistence type="predicted"/>
<protein>
    <submittedName>
        <fullName evidence="4">AAA family ATPase</fullName>
    </submittedName>
</protein>
<feature type="coiled-coil region" evidence="1">
    <location>
        <begin position="198"/>
        <end position="245"/>
    </location>
</feature>
<name>A0ABW5C1B7_9BACI</name>
<dbReference type="PANTHER" id="PTHR41259">
    <property type="entry name" value="DOUBLE-STRAND BREAK REPAIR RAD50 ATPASE, PUTATIVE-RELATED"/>
    <property type="match status" value="1"/>
</dbReference>
<dbReference type="PANTHER" id="PTHR41259:SF1">
    <property type="entry name" value="DOUBLE-STRAND BREAK REPAIR RAD50 ATPASE, PUTATIVE-RELATED"/>
    <property type="match status" value="1"/>
</dbReference>
<keyword evidence="5" id="KW-1185">Reference proteome</keyword>
<dbReference type="RefSeq" id="WP_379053136.1">
    <property type="nucleotide sequence ID" value="NZ_JBHUIK010000006.1"/>
</dbReference>
<comment type="caution">
    <text evidence="4">The sequence shown here is derived from an EMBL/GenBank/DDBJ whole genome shotgun (WGS) entry which is preliminary data.</text>
</comment>
<feature type="transmembrane region" description="Helical" evidence="2">
    <location>
        <begin position="494"/>
        <end position="512"/>
    </location>
</feature>